<dbReference type="AlphaFoldDB" id="A0AAV1HZM2"/>
<dbReference type="Pfam" id="PF09066">
    <property type="entry name" value="B2-adapt-app_C"/>
    <property type="match status" value="1"/>
</dbReference>
<dbReference type="Pfam" id="PF01602">
    <property type="entry name" value="Adaptin_N"/>
    <property type="match status" value="1"/>
</dbReference>
<dbReference type="InterPro" id="IPR026739">
    <property type="entry name" value="AP_beta"/>
</dbReference>
<dbReference type="Proteomes" id="UP001314263">
    <property type="component" value="Unassembled WGS sequence"/>
</dbReference>
<comment type="subcellular location">
    <subcellularLocation>
        <location evidence="1">Endomembrane system</location>
    </subcellularLocation>
</comment>
<dbReference type="PIRSF" id="PIRSF002291">
    <property type="entry name" value="AP_complex_beta"/>
    <property type="match status" value="1"/>
</dbReference>
<keyword evidence="10" id="KW-1185">Reference proteome</keyword>
<protein>
    <recommendedName>
        <fullName evidence="6">Beta-adaptin-like protein</fullName>
    </recommendedName>
</protein>
<dbReference type="SUPFAM" id="SSF48371">
    <property type="entry name" value="ARM repeat"/>
    <property type="match status" value="1"/>
</dbReference>
<gene>
    <name evidence="9" type="ORF">CVIRNUC_002869</name>
</gene>
<dbReference type="InterPro" id="IPR002553">
    <property type="entry name" value="Clathrin/coatomer_adapt-like_N"/>
</dbReference>
<keyword evidence="5 6" id="KW-0472">Membrane</keyword>
<comment type="caution">
    <text evidence="9">The sequence shown here is derived from an EMBL/GenBank/DDBJ whole genome shotgun (WGS) entry which is preliminary data.</text>
</comment>
<dbReference type="GO" id="GO:0012505">
    <property type="term" value="C:endomembrane system"/>
    <property type="evidence" value="ECO:0007669"/>
    <property type="project" value="UniProtKB-SubCell"/>
</dbReference>
<dbReference type="FunFam" id="1.25.10.10:FF:000113">
    <property type="entry name" value="Beta-adaptin-like protein A"/>
    <property type="match status" value="1"/>
</dbReference>
<evidence type="ECO:0000256" key="4">
    <source>
        <dbReference type="ARBA" id="ARBA00022927"/>
    </source>
</evidence>
<accession>A0AAV1HZM2</accession>
<feature type="domain" description="Beta-adaptin appendage C-terminal subdomain" evidence="8">
    <location>
        <begin position="679"/>
        <end position="798"/>
    </location>
</feature>
<evidence type="ECO:0000259" key="8">
    <source>
        <dbReference type="SMART" id="SM01020"/>
    </source>
</evidence>
<name>A0AAV1HZM2_9CHLO</name>
<sequence>MGESKSRGELAEIRTTLAALASSGGHSKSETAVTAKRDVFKKIINYITIGIDMSSLFMQVMTCAVSSGEDVVLKKMLYLYITTYAQHNPDLTLLTINLLTKDCKDQDPTIRGLALRSLCQLRVANLVEYIMSPIQQGLRDAHPYVRRTAVMGVLKVYHLDESAVRNAGMLGTLQEMLTGDKDAQVVANCMSVLQQAGAGHTLVSRSLVIPLLNRIKDFSEWAQCQVLEAVSSYRPASEQEVFDIMNVLDDRLLHSNSAVVMATVKLFLHLTLAMPPTHQQVLERVKDPLQTLVSRDQYETAYAVLAHFLLIAQRAPILFSQIYTTFYCRQNEPSYIKSLKLDILAAIADETNAFEIATELTEYVNDIDEQLARNAVKAVGRIAIEVQDVGGIVERLLGFLETGRDFVTAEAVIQLKDLLRRYPAIAEASLSSVSSITPEDIVEPEARAAFVWILGEYGQNIQDAPYLLEPLAEGFAEEAVPVRLALLAAAMKLFFRRPPECQKLLGSVLAAASSDTNQDVHDRALLYYRLLQHSVREAERVAGTPLPAISHFSEEQSSELRDRIFDEFNTLAVILRAPSATFIKAASASIDEDEPDPPLVASGAAVQAPAVDEGSALLSMDEQEEAFIDTSNGNSPAQRPQASAAHASASSSQSALDDLLGLSSALEAPAPAPARPPALSLDPQPSLTPSLFQGKWATLQPAQRFTVPLPPSALANIEADNHQGFLQSASSMGIATMASGGKAPVFRFYMYAKPQVKAEFLLVETIVDKSAGSATVTIKSEDASSVPAFADMYRSCLNSMTRTAALGPALSGGWRLDK</sequence>
<evidence type="ECO:0000256" key="1">
    <source>
        <dbReference type="ARBA" id="ARBA00004308"/>
    </source>
</evidence>
<feature type="compositionally biased region" description="Polar residues" evidence="7">
    <location>
        <begin position="629"/>
        <end position="641"/>
    </location>
</feature>
<dbReference type="Gene3D" id="3.30.310.10">
    <property type="entry name" value="TATA-Binding Protein"/>
    <property type="match status" value="1"/>
</dbReference>
<evidence type="ECO:0000256" key="3">
    <source>
        <dbReference type="ARBA" id="ARBA00022448"/>
    </source>
</evidence>
<evidence type="ECO:0000313" key="9">
    <source>
        <dbReference type="EMBL" id="CAK0761529.1"/>
    </source>
</evidence>
<evidence type="ECO:0000256" key="6">
    <source>
        <dbReference type="PIRNR" id="PIRNR002291"/>
    </source>
</evidence>
<dbReference type="GO" id="GO:0030276">
    <property type="term" value="F:clathrin binding"/>
    <property type="evidence" value="ECO:0007669"/>
    <property type="project" value="InterPro"/>
</dbReference>
<comment type="function">
    <text evidence="6">Subunit of clathrin-associated adaptor protein complex that plays a role in protein sorting in the late-Golgi/trans-Golgi network (TGN) and/or endosomes. The AP complexes mediate both the recruitment of clathrin to membranes and the recognition of sorting signals within the cytosolic tails of transmembrane cargo molecules.</text>
</comment>
<feature type="region of interest" description="Disordered" evidence="7">
    <location>
        <begin position="629"/>
        <end position="650"/>
    </location>
</feature>
<evidence type="ECO:0000256" key="5">
    <source>
        <dbReference type="ARBA" id="ARBA00023136"/>
    </source>
</evidence>
<comment type="subunit">
    <text evidence="6">Adaptor protein complexes are heterotetramers composed of two large adaptins (beta-type subunit and alpha-type or delta-type or epsilon-type or gamma-type subunit), a medium adaptin (mu-type subunit) and a small adaptin (sigma-type subunit).</text>
</comment>
<dbReference type="EMBL" id="CAUYUE010000004">
    <property type="protein sequence ID" value="CAK0761529.1"/>
    <property type="molecule type" value="Genomic_DNA"/>
</dbReference>
<dbReference type="GO" id="GO:0016192">
    <property type="term" value="P:vesicle-mediated transport"/>
    <property type="evidence" value="ECO:0007669"/>
    <property type="project" value="InterPro"/>
</dbReference>
<dbReference type="InterPro" id="IPR016342">
    <property type="entry name" value="AP_complex_bsu_1_2_4"/>
</dbReference>
<dbReference type="InterPro" id="IPR015151">
    <property type="entry name" value="B-adaptin_app_sub_C"/>
</dbReference>
<comment type="similarity">
    <text evidence="2 6">Belongs to the adaptor complexes large subunit family.</text>
</comment>
<reference evidence="9 10" key="1">
    <citation type="submission" date="2023-10" db="EMBL/GenBank/DDBJ databases">
        <authorList>
            <person name="Maclean D."/>
            <person name="Macfadyen A."/>
        </authorList>
    </citation>
    <scope>NUCLEOTIDE SEQUENCE [LARGE SCALE GENOMIC DNA]</scope>
</reference>
<dbReference type="PANTHER" id="PTHR11134">
    <property type="entry name" value="ADAPTOR COMPLEX SUBUNIT BETA FAMILY MEMBER"/>
    <property type="match status" value="1"/>
</dbReference>
<dbReference type="GO" id="GO:0030131">
    <property type="term" value="C:clathrin adaptor complex"/>
    <property type="evidence" value="ECO:0007669"/>
    <property type="project" value="InterPro"/>
</dbReference>
<proteinExistence type="inferred from homology"/>
<keyword evidence="4 6" id="KW-0653">Protein transport</keyword>
<dbReference type="InterPro" id="IPR012295">
    <property type="entry name" value="TBP_dom_sf"/>
</dbReference>
<evidence type="ECO:0000313" key="10">
    <source>
        <dbReference type="Proteomes" id="UP001314263"/>
    </source>
</evidence>
<keyword evidence="3 6" id="KW-0813">Transport</keyword>
<organism evidence="9 10">
    <name type="scientific">Coccomyxa viridis</name>
    <dbReference type="NCBI Taxonomy" id="1274662"/>
    <lineage>
        <taxon>Eukaryota</taxon>
        <taxon>Viridiplantae</taxon>
        <taxon>Chlorophyta</taxon>
        <taxon>core chlorophytes</taxon>
        <taxon>Trebouxiophyceae</taxon>
        <taxon>Trebouxiophyceae incertae sedis</taxon>
        <taxon>Coccomyxaceae</taxon>
        <taxon>Coccomyxa</taxon>
    </lineage>
</organism>
<dbReference type="Gene3D" id="1.25.10.10">
    <property type="entry name" value="Leucine-rich Repeat Variant"/>
    <property type="match status" value="1"/>
</dbReference>
<dbReference type="InterPro" id="IPR011989">
    <property type="entry name" value="ARM-like"/>
</dbReference>
<dbReference type="SMART" id="SM01020">
    <property type="entry name" value="B2-adapt-app_C"/>
    <property type="match status" value="1"/>
</dbReference>
<evidence type="ECO:0000256" key="2">
    <source>
        <dbReference type="ARBA" id="ARBA00006613"/>
    </source>
</evidence>
<dbReference type="GO" id="GO:0006886">
    <property type="term" value="P:intracellular protein transport"/>
    <property type="evidence" value="ECO:0007669"/>
    <property type="project" value="InterPro"/>
</dbReference>
<dbReference type="InterPro" id="IPR016024">
    <property type="entry name" value="ARM-type_fold"/>
</dbReference>
<evidence type="ECO:0000256" key="7">
    <source>
        <dbReference type="SAM" id="MobiDB-lite"/>
    </source>
</evidence>